<sequence>MSQMFNTNDLSASLEALLAAAVDRKVAPGLSAVAFDRQGVFAQAATGIADVETKKPVTLDTVVWLASTSKLAVSLLTLRAAEKHDFDIDSHEQLVRLVPELGRDWEGTNVYDLFDGKDEKGDWKFKKSPEDKITTRQLLAHTAGFGAFFSREECAWLMETAEGKEKDMSSLASINTPRVYEAGKTWQYGNSPEWLSVLLFRLTSLPLRAAFQQYLFDPLGIAPDTLDSFRTPPMDAQRGSIAMQVPRAQEFIPLPFPFDTPQYEAEQPEGLFPLASAPLWGTLPAYVTILQSILNDEGPVDRNGSPLLSQSMWEEARKDALELIGTEIPQLPFSQSTAPVFATAIEWLKKPKVAREGSKHPFGWSLLQAAVLKEESETGLQPGTLTWCGMADIYYFIDRSQGIGAIVTTQVLPWGVEEILDLRDEVERWVVAKNPKRAA</sequence>
<dbReference type="STRING" id="106004.A0A1Y2G4K0"/>
<organism evidence="2 3">
    <name type="scientific">Leucosporidium creatinivorum</name>
    <dbReference type="NCBI Taxonomy" id="106004"/>
    <lineage>
        <taxon>Eukaryota</taxon>
        <taxon>Fungi</taxon>
        <taxon>Dikarya</taxon>
        <taxon>Basidiomycota</taxon>
        <taxon>Pucciniomycotina</taxon>
        <taxon>Microbotryomycetes</taxon>
        <taxon>Leucosporidiales</taxon>
        <taxon>Leucosporidium</taxon>
    </lineage>
</organism>
<proteinExistence type="predicted"/>
<dbReference type="PANTHER" id="PTHR43283:SF3">
    <property type="entry name" value="BETA-LACTAMASE FAMILY PROTEIN (AFU_ORTHOLOGUE AFUA_5G07500)"/>
    <property type="match status" value="1"/>
</dbReference>
<dbReference type="Pfam" id="PF00144">
    <property type="entry name" value="Beta-lactamase"/>
    <property type="match status" value="1"/>
</dbReference>
<gene>
    <name evidence="2" type="ORF">BCR35DRAFT_327930</name>
</gene>
<dbReference type="Gene3D" id="3.40.710.10">
    <property type="entry name" value="DD-peptidase/beta-lactamase superfamily"/>
    <property type="match status" value="1"/>
</dbReference>
<dbReference type="AlphaFoldDB" id="A0A1Y2G4K0"/>
<dbReference type="InterPro" id="IPR012338">
    <property type="entry name" value="Beta-lactam/transpept-like"/>
</dbReference>
<feature type="domain" description="Beta-lactamase-related" evidence="1">
    <location>
        <begin position="15"/>
        <end position="420"/>
    </location>
</feature>
<dbReference type="InterPro" id="IPR001466">
    <property type="entry name" value="Beta-lactam-related"/>
</dbReference>
<protein>
    <submittedName>
        <fullName evidence="2">Beta-lactamase/transpeptidase-like protein</fullName>
    </submittedName>
</protein>
<dbReference type="Proteomes" id="UP000193467">
    <property type="component" value="Unassembled WGS sequence"/>
</dbReference>
<comment type="caution">
    <text evidence="2">The sequence shown here is derived from an EMBL/GenBank/DDBJ whole genome shotgun (WGS) entry which is preliminary data.</text>
</comment>
<accession>A0A1Y2G4K0</accession>
<dbReference type="InterPro" id="IPR050789">
    <property type="entry name" value="Diverse_Enzym_Activities"/>
</dbReference>
<dbReference type="SUPFAM" id="SSF56601">
    <property type="entry name" value="beta-lactamase/transpeptidase-like"/>
    <property type="match status" value="1"/>
</dbReference>
<dbReference type="PANTHER" id="PTHR43283">
    <property type="entry name" value="BETA-LACTAMASE-RELATED"/>
    <property type="match status" value="1"/>
</dbReference>
<evidence type="ECO:0000259" key="1">
    <source>
        <dbReference type="Pfam" id="PF00144"/>
    </source>
</evidence>
<dbReference type="OrthoDB" id="428260at2759"/>
<dbReference type="EMBL" id="MCGR01000001">
    <property type="protein sequence ID" value="ORY92842.1"/>
    <property type="molecule type" value="Genomic_DNA"/>
</dbReference>
<evidence type="ECO:0000313" key="3">
    <source>
        <dbReference type="Proteomes" id="UP000193467"/>
    </source>
</evidence>
<keyword evidence="3" id="KW-1185">Reference proteome</keyword>
<dbReference type="InParanoid" id="A0A1Y2G4K0"/>
<reference evidence="2 3" key="1">
    <citation type="submission" date="2016-07" db="EMBL/GenBank/DDBJ databases">
        <title>Pervasive Adenine N6-methylation of Active Genes in Fungi.</title>
        <authorList>
            <consortium name="DOE Joint Genome Institute"/>
            <person name="Mondo S.J."/>
            <person name="Dannebaum R.O."/>
            <person name="Kuo R.C."/>
            <person name="Labutti K."/>
            <person name="Haridas S."/>
            <person name="Kuo A."/>
            <person name="Salamov A."/>
            <person name="Ahrendt S.R."/>
            <person name="Lipzen A."/>
            <person name="Sullivan W."/>
            <person name="Andreopoulos W.B."/>
            <person name="Clum A."/>
            <person name="Lindquist E."/>
            <person name="Daum C."/>
            <person name="Ramamoorthy G.K."/>
            <person name="Gryganskyi A."/>
            <person name="Culley D."/>
            <person name="Magnuson J.K."/>
            <person name="James T.Y."/>
            <person name="O'Malley M.A."/>
            <person name="Stajich J.E."/>
            <person name="Spatafora J.W."/>
            <person name="Visel A."/>
            <person name="Grigoriev I.V."/>
        </authorList>
    </citation>
    <scope>NUCLEOTIDE SEQUENCE [LARGE SCALE GENOMIC DNA]</scope>
    <source>
        <strain evidence="2 3">62-1032</strain>
    </source>
</reference>
<evidence type="ECO:0000313" key="2">
    <source>
        <dbReference type="EMBL" id="ORY92842.1"/>
    </source>
</evidence>
<name>A0A1Y2G4K0_9BASI</name>